<feature type="domain" description="Signal transduction histidine kinase internal region" evidence="3">
    <location>
        <begin position="856"/>
        <end position="935"/>
    </location>
</feature>
<dbReference type="Proteomes" id="UP001170954">
    <property type="component" value="Unassembled WGS sequence"/>
</dbReference>
<sequence length="1068" mass="122523">MHTVRLIFGLICFAVLSAGKSLGQQRIYNYIQFTEKEGLPSNAINGLALDSSGVLWLTSKHGLSYFDGARFTHVPFQQGTSTYSNYLGKLAIDNKNRIWITTNDRGLLCYDRSKPVNNSLKQFHALVGPDSLIKTNLYEVLRSSTGLIYFAGQETDLQVLNPETGKVRQLKMPGINTKEPLSIYNIQEDREGMLWIGTRYHGVIRYNPKTKEAKQIDFKNIGENGATGISFVNNKVFLGYYDYDLVSYDTQSGAVQHSILGLGKNKDYYDNFISSMTYWPEENSLLIGHNVRGLWSMNLDSNKADLISWDNLMPSVPQPSRIQALLPTKDGYWVGTESGLFYYAKSWNRVNNLIPLGQHEEPILKLIKWDNEVWYRTEHSFGQLNANYERISKFPIQNFRVSMMTAHADNLYFSTFEDGVYVFNRKQQQLQALPIQGELHNFRKADCNNIIPDTINGEAVLWIGSWNSGLYKYTLKDKRMELFDKEDGLPDRKVTTIAKDAKGRIWLGMDGFGMLRLLNKVRPSFQSFVQGGDTGALMSNTILSFYTAQNGDFWFSSASSGIGRVIEKDEGRFEFAQFYDRNPFPWLYAVEMKEDAKGFMWIKALDGVMLFDQRKQVFRHLLAGKGVYPPKSYQTTGYFLDKQKLIWTTARGLVVGDLAQVNQGVNIHAKPIISKFSIHNVDQSYRLRAATLSLRAKESSFAFAFSSDRQVLGYPLRYAYQLVGFDGDWVMAGEDLQAYYSNLPGGQYRFRVKVADGLGNWSPDIAEIPISLKSYWYATWWFKTLIVLAVLSTIIFFFLYRIRQQKIVNKMQLSYNEKLEAELALKVKTIQEQAADIEREKQEKIAKDFKQKLYESELKAIRSQMNPHFIFNVLNSIEAYVVENDSENASKLIQKFSSLSRIVLENSQFSIVSIRSELQLVKLYLELERARFDNAFDFRIDVEGRVNVEEIRVPSLLIQPLVENAVHHGVRHLENRKGKIHIKVFEENSEVIIDILDNGIGFSQSHQENKPSFKNSSFGIKGIEERLKMINENYNSPIAHLYISDLDVEETGFRTLLRIILPKTFMFP</sequence>
<evidence type="ECO:0000256" key="2">
    <source>
        <dbReference type="SAM" id="Phobius"/>
    </source>
</evidence>
<organism evidence="5 6">
    <name type="scientific">Sphingobacterium hotanense</name>
    <dbReference type="NCBI Taxonomy" id="649196"/>
    <lineage>
        <taxon>Bacteria</taxon>
        <taxon>Pseudomonadati</taxon>
        <taxon>Bacteroidota</taxon>
        <taxon>Sphingobacteriia</taxon>
        <taxon>Sphingobacteriales</taxon>
        <taxon>Sphingobacteriaceae</taxon>
        <taxon>Sphingobacterium</taxon>
    </lineage>
</organism>
<keyword evidence="5" id="KW-0418">Kinase</keyword>
<accession>A0ABT7NNX7</accession>
<dbReference type="PANTHER" id="PTHR34220">
    <property type="entry name" value="SENSOR HISTIDINE KINASE YPDA"/>
    <property type="match status" value="1"/>
</dbReference>
<dbReference type="SUPFAM" id="SSF50998">
    <property type="entry name" value="Quinoprotein alcohol dehydrogenase-like"/>
    <property type="match status" value="1"/>
</dbReference>
<keyword evidence="5" id="KW-0808">Transferase</keyword>
<evidence type="ECO:0000259" key="4">
    <source>
        <dbReference type="Pfam" id="PF07495"/>
    </source>
</evidence>
<dbReference type="RefSeq" id="WP_286651535.1">
    <property type="nucleotide sequence ID" value="NZ_JACAGK010000032.1"/>
</dbReference>
<dbReference type="Pfam" id="PF06580">
    <property type="entry name" value="His_kinase"/>
    <property type="match status" value="1"/>
</dbReference>
<feature type="domain" description="Two component regulator three Y" evidence="4">
    <location>
        <begin position="716"/>
        <end position="770"/>
    </location>
</feature>
<dbReference type="InterPro" id="IPR010559">
    <property type="entry name" value="Sig_transdc_His_kin_internal"/>
</dbReference>
<name>A0ABT7NNX7_9SPHI</name>
<dbReference type="Gene3D" id="2.60.40.10">
    <property type="entry name" value="Immunoglobulins"/>
    <property type="match status" value="1"/>
</dbReference>
<evidence type="ECO:0000256" key="1">
    <source>
        <dbReference type="SAM" id="Coils"/>
    </source>
</evidence>
<dbReference type="InterPro" id="IPR011110">
    <property type="entry name" value="Reg_prop"/>
</dbReference>
<keyword evidence="2" id="KW-0812">Transmembrane</keyword>
<dbReference type="Pfam" id="PF07495">
    <property type="entry name" value="Y_Y_Y"/>
    <property type="match status" value="1"/>
</dbReference>
<dbReference type="Pfam" id="PF07494">
    <property type="entry name" value="Reg_prop"/>
    <property type="match status" value="2"/>
</dbReference>
<evidence type="ECO:0000313" key="5">
    <source>
        <dbReference type="EMBL" id="MDM1048891.1"/>
    </source>
</evidence>
<dbReference type="SUPFAM" id="SSF63829">
    <property type="entry name" value="Calcium-dependent phosphotriesterase"/>
    <property type="match status" value="2"/>
</dbReference>
<dbReference type="PANTHER" id="PTHR34220:SF7">
    <property type="entry name" value="SENSOR HISTIDINE KINASE YPDA"/>
    <property type="match status" value="1"/>
</dbReference>
<keyword evidence="2" id="KW-0472">Membrane</keyword>
<reference evidence="5" key="1">
    <citation type="submission" date="2020-06" db="EMBL/GenBank/DDBJ databases">
        <authorList>
            <person name="Dong N."/>
        </authorList>
    </citation>
    <scope>NUCLEOTIDE SEQUENCE</scope>
    <source>
        <strain evidence="5">R1692</strain>
    </source>
</reference>
<dbReference type="SUPFAM" id="SSF55874">
    <property type="entry name" value="ATPase domain of HSP90 chaperone/DNA topoisomerase II/histidine kinase"/>
    <property type="match status" value="1"/>
</dbReference>
<dbReference type="InterPro" id="IPR013783">
    <property type="entry name" value="Ig-like_fold"/>
</dbReference>
<keyword evidence="2" id="KW-1133">Transmembrane helix</keyword>
<dbReference type="GO" id="GO:0016301">
    <property type="term" value="F:kinase activity"/>
    <property type="evidence" value="ECO:0007669"/>
    <property type="project" value="UniProtKB-KW"/>
</dbReference>
<evidence type="ECO:0000313" key="6">
    <source>
        <dbReference type="Proteomes" id="UP001170954"/>
    </source>
</evidence>
<protein>
    <submittedName>
        <fullName evidence="5">Histidine kinase</fullName>
    </submittedName>
</protein>
<dbReference type="EMBL" id="JACAGK010000032">
    <property type="protein sequence ID" value="MDM1048891.1"/>
    <property type="molecule type" value="Genomic_DNA"/>
</dbReference>
<feature type="coiled-coil region" evidence="1">
    <location>
        <begin position="816"/>
        <end position="847"/>
    </location>
</feature>
<dbReference type="InterPro" id="IPR011123">
    <property type="entry name" value="Y_Y_Y"/>
</dbReference>
<gene>
    <name evidence="5" type="ORF">HX018_11665</name>
</gene>
<feature type="transmembrane region" description="Helical" evidence="2">
    <location>
        <begin position="780"/>
        <end position="800"/>
    </location>
</feature>
<evidence type="ECO:0000259" key="3">
    <source>
        <dbReference type="Pfam" id="PF06580"/>
    </source>
</evidence>
<keyword evidence="1" id="KW-0175">Coiled coil</keyword>
<dbReference type="InterPro" id="IPR036890">
    <property type="entry name" value="HATPase_C_sf"/>
</dbReference>
<reference evidence="5" key="2">
    <citation type="journal article" date="2022" name="Sci. Total Environ.">
        <title>Prevalence, transmission, and molecular epidemiology of tet(X)-positive bacteria among humans, animals, and environmental niches in China: An epidemiological, and genomic-based study.</title>
        <authorList>
            <person name="Dong N."/>
            <person name="Zeng Y."/>
            <person name="Cai C."/>
            <person name="Sun C."/>
            <person name="Lu J."/>
            <person name="Liu C."/>
            <person name="Zhou H."/>
            <person name="Sun Q."/>
            <person name="Shu L."/>
            <person name="Wang H."/>
            <person name="Wang Y."/>
            <person name="Wang S."/>
            <person name="Wu C."/>
            <person name="Chan E.W."/>
            <person name="Chen G."/>
            <person name="Shen Z."/>
            <person name="Chen S."/>
            <person name="Zhang R."/>
        </authorList>
    </citation>
    <scope>NUCLEOTIDE SEQUENCE</scope>
    <source>
        <strain evidence="5">R1692</strain>
    </source>
</reference>
<dbReference type="Gene3D" id="2.130.10.10">
    <property type="entry name" value="YVTN repeat-like/Quinoprotein amine dehydrogenase"/>
    <property type="match status" value="2"/>
</dbReference>
<dbReference type="InterPro" id="IPR015943">
    <property type="entry name" value="WD40/YVTN_repeat-like_dom_sf"/>
</dbReference>
<keyword evidence="6" id="KW-1185">Reference proteome</keyword>
<proteinExistence type="predicted"/>
<comment type="caution">
    <text evidence="5">The sequence shown here is derived from an EMBL/GenBank/DDBJ whole genome shotgun (WGS) entry which is preliminary data.</text>
</comment>
<dbReference type="InterPro" id="IPR050640">
    <property type="entry name" value="Bact_2-comp_sensor_kinase"/>
</dbReference>
<dbReference type="InterPro" id="IPR011047">
    <property type="entry name" value="Quinoprotein_ADH-like_sf"/>
</dbReference>
<dbReference type="Gene3D" id="3.30.565.10">
    <property type="entry name" value="Histidine kinase-like ATPase, C-terminal domain"/>
    <property type="match status" value="1"/>
</dbReference>